<dbReference type="Pfam" id="PF14907">
    <property type="entry name" value="NTP_transf_5"/>
    <property type="match status" value="1"/>
</dbReference>
<reference evidence="1 2" key="1">
    <citation type="submission" date="2021-06" db="EMBL/GenBank/DDBJ databases">
        <title>Genome-based taxonomic framework of Microbacterium strains isolated from marine environment, the description of four new species and reclassification of four preexisting species.</title>
        <authorList>
            <person name="Lee S.D."/>
            <person name="Kim S.-M."/>
            <person name="Byeon Y.-S."/>
            <person name="Yang H.L."/>
            <person name="Kim I.S."/>
        </authorList>
    </citation>
    <scope>NUCLEOTIDE SEQUENCE [LARGE SCALE GENOMIC DNA]</scope>
    <source>
        <strain evidence="1 2">SSW1-49</strain>
    </source>
</reference>
<dbReference type="InterPro" id="IPR039498">
    <property type="entry name" value="NTP_transf_5"/>
</dbReference>
<proteinExistence type="predicted"/>
<protein>
    <submittedName>
        <fullName evidence="1">Nucleotidyltransferase family protein</fullName>
    </submittedName>
</protein>
<accession>A0ABT0FCY1</accession>
<comment type="caution">
    <text evidence="1">The sequence shown here is derived from an EMBL/GenBank/DDBJ whole genome shotgun (WGS) entry which is preliminary data.</text>
</comment>
<name>A0ABT0FCY1_9MICO</name>
<organism evidence="1 2">
    <name type="scientific">Microbacterium croceum</name>
    <dbReference type="NCBI Taxonomy" id="2851645"/>
    <lineage>
        <taxon>Bacteria</taxon>
        <taxon>Bacillati</taxon>
        <taxon>Actinomycetota</taxon>
        <taxon>Actinomycetes</taxon>
        <taxon>Micrococcales</taxon>
        <taxon>Microbacteriaceae</taxon>
        <taxon>Microbacterium</taxon>
    </lineage>
</organism>
<dbReference type="RefSeq" id="WP_247629317.1">
    <property type="nucleotide sequence ID" value="NZ_JAHWXN010000001.1"/>
</dbReference>
<dbReference type="Proteomes" id="UP001300096">
    <property type="component" value="Unassembled WGS sequence"/>
</dbReference>
<sequence length="396" mass="43640">MTYASHRHDIVFHGDGLSDDQRRIAARTGEDNVPVRRWIAVSNGAVDVRGLEYDVEGAEAEIAITPVLPGQPLVIAGDVAELWRSLFGQGVTDEHLSDQDRELVREFVSAGIADAAEGDERGIESIGPLWFESLLHELVSALVCRIAQSHDIRCLLIKGPTLHAQGLRSRRHSGDVDVLVDPARASDLVRAIEQWGWSARPNPMSGTPLPHSVTLTPQSWGCEIDVHFRYPGIGVDPHESFAKLWEAAEQRSFAGIDGYTPATHAHALIQALTLARPSAGLERTGRHGESASVLKKGGVEVLRLADQLDAVGALQREFASAFPESDVSSARPPDEWIWLSQPNPALTYLHMLRSVPLRDKASVLWKILVSRRPTADNRRESLIRRWSRGLTQLLSR</sequence>
<evidence type="ECO:0000313" key="2">
    <source>
        <dbReference type="Proteomes" id="UP001300096"/>
    </source>
</evidence>
<keyword evidence="2" id="KW-1185">Reference proteome</keyword>
<dbReference type="EMBL" id="JAHWXN010000001">
    <property type="protein sequence ID" value="MCK2035918.1"/>
    <property type="molecule type" value="Genomic_DNA"/>
</dbReference>
<evidence type="ECO:0000313" key="1">
    <source>
        <dbReference type="EMBL" id="MCK2035918.1"/>
    </source>
</evidence>
<gene>
    <name evidence="1" type="ORF">KZC51_07195</name>
</gene>